<keyword evidence="3" id="KW-0131">Cell cycle</keyword>
<protein>
    <submittedName>
        <fullName evidence="3">Cell division protein ZapE</fullName>
    </submittedName>
</protein>
<dbReference type="EMBL" id="OBEL01000003">
    <property type="protein sequence ID" value="SNZ19729.1"/>
    <property type="molecule type" value="Genomic_DNA"/>
</dbReference>
<organism evidence="3 4">
    <name type="scientific">Cohaesibacter gelatinilyticus</name>
    <dbReference type="NCBI Taxonomy" id="372072"/>
    <lineage>
        <taxon>Bacteria</taxon>
        <taxon>Pseudomonadati</taxon>
        <taxon>Pseudomonadota</taxon>
        <taxon>Alphaproteobacteria</taxon>
        <taxon>Hyphomicrobiales</taxon>
        <taxon>Cohaesibacteraceae</taxon>
    </lineage>
</organism>
<keyword evidence="2" id="KW-0067">ATP-binding</keyword>
<evidence type="ECO:0000313" key="3">
    <source>
        <dbReference type="EMBL" id="SNZ19729.1"/>
    </source>
</evidence>
<proteinExistence type="predicted"/>
<keyword evidence="3" id="KW-0132">Cell division</keyword>
<gene>
    <name evidence="3" type="ORF">SAMN06265368_2821</name>
</gene>
<evidence type="ECO:0000256" key="2">
    <source>
        <dbReference type="ARBA" id="ARBA00022840"/>
    </source>
</evidence>
<dbReference type="InterPro" id="IPR027417">
    <property type="entry name" value="P-loop_NTPase"/>
</dbReference>
<dbReference type="GO" id="GO:0016887">
    <property type="term" value="F:ATP hydrolysis activity"/>
    <property type="evidence" value="ECO:0007669"/>
    <property type="project" value="InterPro"/>
</dbReference>
<sequence length="377" mass="42834">MSRTVSGLYDLKVEHGEIDLDEAQRSLAVHFDDLLERITTSRLANKHSTLGWLFAKRQSPETVKGLYVWGDVGRGKTMVMDLFFEVAPVRRKGRFHFHEFMRDMHARIKQARADIAAGKIKGDDPIKPVAEALADEVRLLCFDEFSVTDIADAMLLGRLFTRLFAKGVVVVATSNVQPRNLYMDGLNRQLFLPFIELLSEQCEILQLESRTDFRMEKLGGQPIYLHPLNEETDERIQSMWEALIEGPRAPSDAVSNQGRTIHVPQAYHGHARFHFNDLCATPLGASDYLKLCDLYHTIVMEGIPQLGFTNRNEAKRFITFIDTLYDNHVRLIASAQASAFELYVAEKGTEAFEFARTTSRLIEMQSDEYLSTGGHFS</sequence>
<evidence type="ECO:0000256" key="1">
    <source>
        <dbReference type="ARBA" id="ARBA00022741"/>
    </source>
</evidence>
<dbReference type="Gene3D" id="3.40.50.300">
    <property type="entry name" value="P-loop containing nucleotide triphosphate hydrolases"/>
    <property type="match status" value="1"/>
</dbReference>
<dbReference type="GO" id="GO:0005524">
    <property type="term" value="F:ATP binding"/>
    <property type="evidence" value="ECO:0007669"/>
    <property type="project" value="UniProtKB-KW"/>
</dbReference>
<dbReference type="InterPro" id="IPR005654">
    <property type="entry name" value="ATPase_AFG1-like"/>
</dbReference>
<dbReference type="GO" id="GO:0051301">
    <property type="term" value="P:cell division"/>
    <property type="evidence" value="ECO:0007669"/>
    <property type="project" value="UniProtKB-KW"/>
</dbReference>
<dbReference type="RefSeq" id="WP_097154122.1">
    <property type="nucleotide sequence ID" value="NZ_OBEL01000003.1"/>
</dbReference>
<dbReference type="SUPFAM" id="SSF52540">
    <property type="entry name" value="P-loop containing nucleoside triphosphate hydrolases"/>
    <property type="match status" value="1"/>
</dbReference>
<keyword evidence="4" id="KW-1185">Reference proteome</keyword>
<name>A0A285PDD9_9HYPH</name>
<accession>A0A285PDD9</accession>
<dbReference type="PANTHER" id="PTHR12169">
    <property type="entry name" value="ATPASE N2B"/>
    <property type="match status" value="1"/>
</dbReference>
<dbReference type="OrthoDB" id="9774491at2"/>
<keyword evidence="1" id="KW-0547">Nucleotide-binding</keyword>
<dbReference type="Proteomes" id="UP000219439">
    <property type="component" value="Unassembled WGS sequence"/>
</dbReference>
<dbReference type="GO" id="GO:0005737">
    <property type="term" value="C:cytoplasm"/>
    <property type="evidence" value="ECO:0007669"/>
    <property type="project" value="TreeGrafter"/>
</dbReference>
<dbReference type="Pfam" id="PF03969">
    <property type="entry name" value="AFG1_ATPase"/>
    <property type="match status" value="1"/>
</dbReference>
<dbReference type="AlphaFoldDB" id="A0A285PDD9"/>
<dbReference type="PANTHER" id="PTHR12169:SF6">
    <property type="entry name" value="AFG1-LIKE ATPASE"/>
    <property type="match status" value="1"/>
</dbReference>
<dbReference type="NCBIfam" id="NF040713">
    <property type="entry name" value="ZapE"/>
    <property type="match status" value="1"/>
</dbReference>
<evidence type="ECO:0000313" key="4">
    <source>
        <dbReference type="Proteomes" id="UP000219439"/>
    </source>
</evidence>
<reference evidence="3 4" key="1">
    <citation type="submission" date="2017-09" db="EMBL/GenBank/DDBJ databases">
        <authorList>
            <person name="Ehlers B."/>
            <person name="Leendertz F.H."/>
        </authorList>
    </citation>
    <scope>NUCLEOTIDE SEQUENCE [LARGE SCALE GENOMIC DNA]</scope>
    <source>
        <strain evidence="3 4">DSM 18289</strain>
    </source>
</reference>